<name>A0A1R4HFS8_9GAMM</name>
<proteinExistence type="predicted"/>
<gene>
    <name evidence="1" type="ORF">CRENPOLYSF1_60018</name>
</gene>
<keyword evidence="2" id="KW-1185">Reference proteome</keyword>
<evidence type="ECO:0000313" key="2">
    <source>
        <dbReference type="Proteomes" id="UP000195667"/>
    </source>
</evidence>
<reference evidence="2" key="1">
    <citation type="submission" date="2017-02" db="EMBL/GenBank/DDBJ databases">
        <authorList>
            <person name="Daims H."/>
        </authorList>
    </citation>
    <scope>NUCLEOTIDE SEQUENCE [LARGE SCALE GENOMIC DNA]</scope>
</reference>
<organism evidence="1 2">
    <name type="scientific">Crenothrix polyspora</name>
    <dbReference type="NCBI Taxonomy" id="360316"/>
    <lineage>
        <taxon>Bacteria</taxon>
        <taxon>Pseudomonadati</taxon>
        <taxon>Pseudomonadota</taxon>
        <taxon>Gammaproteobacteria</taxon>
        <taxon>Methylococcales</taxon>
        <taxon>Crenotrichaceae</taxon>
        <taxon>Crenothrix</taxon>
    </lineage>
</organism>
<dbReference type="EMBL" id="FUKI01000137">
    <property type="protein sequence ID" value="SJM94871.1"/>
    <property type="molecule type" value="Genomic_DNA"/>
</dbReference>
<dbReference type="RefSeq" id="WP_087144520.1">
    <property type="nucleotide sequence ID" value="NZ_FUKI01000137.1"/>
</dbReference>
<sequence>MENQIDAFKCKLLHDMTDFIKNTDCADYSEKQVGDCARLLEIFITAMSENNTNPALALDHVKALVLSLNVLNAQCQHSLIETGQREDICELIDLVLSVAGFDFSGDVTEEWREW</sequence>
<evidence type="ECO:0000313" key="1">
    <source>
        <dbReference type="EMBL" id="SJM94871.1"/>
    </source>
</evidence>
<dbReference type="OrthoDB" id="9182697at2"/>
<dbReference type="AlphaFoldDB" id="A0A1R4HFS8"/>
<protein>
    <submittedName>
        <fullName evidence="1">Uncharacterized protein</fullName>
    </submittedName>
</protein>
<dbReference type="Proteomes" id="UP000195667">
    <property type="component" value="Unassembled WGS sequence"/>
</dbReference>
<accession>A0A1R4HFS8</accession>